<dbReference type="InterPro" id="IPR036102">
    <property type="entry name" value="OsmC/Ohrsf"/>
</dbReference>
<dbReference type="InterPro" id="IPR000073">
    <property type="entry name" value="AB_hydrolase_1"/>
</dbReference>
<reference evidence="2 3" key="1">
    <citation type="submission" date="2014-12" db="EMBL/GenBank/DDBJ databases">
        <title>16Stimator: statistical estimation of ribosomal gene copy numbers from draft genome assemblies.</title>
        <authorList>
            <person name="Perisin M.A."/>
            <person name="Vetter M."/>
            <person name="Gilbert J.A."/>
            <person name="Bergelson J."/>
        </authorList>
    </citation>
    <scope>NUCLEOTIDE SEQUENCE [LARGE SCALE GENOMIC DNA]</scope>
    <source>
        <strain evidence="2 3">MEDvA23</strain>
    </source>
</reference>
<dbReference type="PANTHER" id="PTHR39624:SF2">
    <property type="entry name" value="OSMC-LIKE PROTEIN"/>
    <property type="match status" value="1"/>
</dbReference>
<dbReference type="Pfam" id="PF02566">
    <property type="entry name" value="OsmC"/>
    <property type="match status" value="1"/>
</dbReference>
<sequence length="397" mass="42391">MPTRSFEFHDRSGHRLSGSLEMPEGIERGWALFAHCFTCGKNNLAAVRIARSLASMGIGVLRFDFRGLGDSEGSFAESSLALNVHDLVAAADAMAAARMAPDLLIGHSLGGSAMLAAAGRIASARAVATIAAPFDVAHVLRLLDPVGLARLAAEEQSMVKVSGRPMVVSKAFVEDLDAHDQGARIAALHRPLLLLHAPHDRTVDIENATRIFLAARHPKSFVSLDGADHLLSRREDAEHVAQLIAAWASRYLPEAPAARPATAHAEAEETGLGKFQLALRSGGSRWLADEPTTAGGLGSGPTPYDLLSSALAACTTMTLRHHADSKGWPVTRIRTAVNHRKDKALSPPDVFSRRIAIDGAIDPVQRAQLIEIARRCPVHRTLAQGVSFDPAQEEPPP</sequence>
<dbReference type="SUPFAM" id="SSF82784">
    <property type="entry name" value="OsmC-like"/>
    <property type="match status" value="1"/>
</dbReference>
<dbReference type="SUPFAM" id="SSF53474">
    <property type="entry name" value="alpha/beta-Hydrolases"/>
    <property type="match status" value="1"/>
</dbReference>
<dbReference type="Proteomes" id="UP000032067">
    <property type="component" value="Unassembled WGS sequence"/>
</dbReference>
<dbReference type="InterPro" id="IPR015946">
    <property type="entry name" value="KH_dom-like_a/b"/>
</dbReference>
<gene>
    <name evidence="2" type="ORF">RT97_05325</name>
</gene>
<proteinExistence type="predicted"/>
<evidence type="ECO:0000313" key="2">
    <source>
        <dbReference type="EMBL" id="KIQ35323.1"/>
    </source>
</evidence>
<name>A0A0D0M0Z6_VARPD</name>
<dbReference type="AlphaFoldDB" id="A0A0D0M0Z6"/>
<comment type="caution">
    <text evidence="2">The sequence shown here is derived from an EMBL/GenBank/DDBJ whole genome shotgun (WGS) entry which is preliminary data.</text>
</comment>
<dbReference type="Gene3D" id="3.30.300.20">
    <property type="match status" value="1"/>
</dbReference>
<protein>
    <submittedName>
        <fullName evidence="2">Osmotically inducible protein C</fullName>
    </submittedName>
</protein>
<evidence type="ECO:0000313" key="3">
    <source>
        <dbReference type="Proteomes" id="UP000032067"/>
    </source>
</evidence>
<dbReference type="Pfam" id="PF12697">
    <property type="entry name" value="Abhydrolase_6"/>
    <property type="match status" value="1"/>
</dbReference>
<dbReference type="InterPro" id="IPR029058">
    <property type="entry name" value="AB_hydrolase_fold"/>
</dbReference>
<dbReference type="Gene3D" id="3.40.50.1820">
    <property type="entry name" value="alpha/beta hydrolase"/>
    <property type="match status" value="1"/>
</dbReference>
<dbReference type="PANTHER" id="PTHR39624">
    <property type="entry name" value="PROTEIN INVOLVED IN RIMO-MEDIATED BETA-METHYLTHIOLATION OF RIBOSOMAL PROTEIN S12 YCAO"/>
    <property type="match status" value="1"/>
</dbReference>
<organism evidence="2 3">
    <name type="scientific">Variovorax paradoxus</name>
    <dbReference type="NCBI Taxonomy" id="34073"/>
    <lineage>
        <taxon>Bacteria</taxon>
        <taxon>Pseudomonadati</taxon>
        <taxon>Pseudomonadota</taxon>
        <taxon>Betaproteobacteria</taxon>
        <taxon>Burkholderiales</taxon>
        <taxon>Comamonadaceae</taxon>
        <taxon>Variovorax</taxon>
    </lineage>
</organism>
<dbReference type="OrthoDB" id="9789573at2"/>
<accession>A0A0D0M0Z6</accession>
<dbReference type="InterPro" id="IPR003718">
    <property type="entry name" value="OsmC/Ohr_fam"/>
</dbReference>
<dbReference type="EMBL" id="JXQQ01000010">
    <property type="protein sequence ID" value="KIQ35323.1"/>
    <property type="molecule type" value="Genomic_DNA"/>
</dbReference>
<evidence type="ECO:0000259" key="1">
    <source>
        <dbReference type="Pfam" id="PF12697"/>
    </source>
</evidence>
<feature type="domain" description="AB hydrolase-1" evidence="1">
    <location>
        <begin position="32"/>
        <end position="233"/>
    </location>
</feature>